<feature type="transmembrane region" description="Helical" evidence="11">
    <location>
        <begin position="241"/>
        <end position="260"/>
    </location>
</feature>
<evidence type="ECO:0000256" key="8">
    <source>
        <dbReference type="ARBA" id="ARBA00022825"/>
    </source>
</evidence>
<accession>A0A1J4KY81</accession>
<feature type="transmembrane region" description="Helical" evidence="11">
    <location>
        <begin position="218"/>
        <end position="235"/>
    </location>
</feature>
<dbReference type="SUPFAM" id="SSF144091">
    <property type="entry name" value="Rhomboid-like"/>
    <property type="match status" value="1"/>
</dbReference>
<comment type="function">
    <text evidence="11">Serine protease involved in intramembrane proteolysis.</text>
</comment>
<dbReference type="InterPro" id="IPR002610">
    <property type="entry name" value="Peptidase_S54_rhomboid-like"/>
</dbReference>
<dbReference type="InterPro" id="IPR022764">
    <property type="entry name" value="Peptidase_S54_rhomboid_dom"/>
</dbReference>
<dbReference type="GO" id="GO:0004252">
    <property type="term" value="F:serine-type endopeptidase activity"/>
    <property type="evidence" value="ECO:0007669"/>
    <property type="project" value="InterPro"/>
</dbReference>
<evidence type="ECO:0000313" key="13">
    <source>
        <dbReference type="EMBL" id="OHT16122.1"/>
    </source>
</evidence>
<evidence type="ECO:0000256" key="6">
    <source>
        <dbReference type="ARBA" id="ARBA00022692"/>
    </source>
</evidence>
<keyword evidence="7 11" id="KW-0378">Hydrolase</keyword>
<dbReference type="AlphaFoldDB" id="A0A1J4KY81"/>
<dbReference type="GeneID" id="94831957"/>
<dbReference type="EMBL" id="MLAK01000145">
    <property type="protein sequence ID" value="OHT16122.1"/>
    <property type="molecule type" value="Genomic_DNA"/>
</dbReference>
<feature type="transmembrane region" description="Helical" evidence="11">
    <location>
        <begin position="272"/>
        <end position="293"/>
    </location>
</feature>
<feature type="domain" description="Peptidase S54 rhomboid" evidence="12">
    <location>
        <begin position="122"/>
        <end position="259"/>
    </location>
</feature>
<protein>
    <recommendedName>
        <fullName evidence="4">rhomboid protease</fullName>
        <ecNumber evidence="4">3.4.21.105</ecNumber>
    </recommendedName>
</protein>
<dbReference type="GO" id="GO:0006508">
    <property type="term" value="P:proteolysis"/>
    <property type="evidence" value="ECO:0007669"/>
    <property type="project" value="UniProtKB-KW"/>
</dbReference>
<evidence type="ECO:0000259" key="12">
    <source>
        <dbReference type="Pfam" id="PF01694"/>
    </source>
</evidence>
<evidence type="ECO:0000256" key="3">
    <source>
        <dbReference type="ARBA" id="ARBA00009045"/>
    </source>
</evidence>
<organism evidence="13 14">
    <name type="scientific">Tritrichomonas foetus</name>
    <dbReference type="NCBI Taxonomy" id="1144522"/>
    <lineage>
        <taxon>Eukaryota</taxon>
        <taxon>Metamonada</taxon>
        <taxon>Parabasalia</taxon>
        <taxon>Tritrichomonadida</taxon>
        <taxon>Tritrichomonadidae</taxon>
        <taxon>Tritrichomonas</taxon>
    </lineage>
</organism>
<dbReference type="VEuPathDB" id="TrichDB:TRFO_13448"/>
<keyword evidence="6 11" id="KW-0812">Transmembrane</keyword>
<dbReference type="PANTHER" id="PTHR22936">
    <property type="entry name" value="RHOMBOID-RELATED"/>
    <property type="match status" value="1"/>
</dbReference>
<dbReference type="GO" id="GO:0016020">
    <property type="term" value="C:membrane"/>
    <property type="evidence" value="ECO:0007669"/>
    <property type="project" value="UniProtKB-SubCell"/>
</dbReference>
<comment type="similarity">
    <text evidence="3 11">Belongs to the peptidase S54 family.</text>
</comment>
<comment type="subcellular location">
    <subcellularLocation>
        <location evidence="2 11">Membrane</location>
        <topology evidence="2 11">Multi-pass membrane protein</topology>
    </subcellularLocation>
</comment>
<evidence type="ECO:0000256" key="7">
    <source>
        <dbReference type="ARBA" id="ARBA00022801"/>
    </source>
</evidence>
<dbReference type="InterPro" id="IPR035952">
    <property type="entry name" value="Rhomboid-like_sf"/>
</dbReference>
<name>A0A1J4KY81_9EUKA</name>
<evidence type="ECO:0000256" key="9">
    <source>
        <dbReference type="ARBA" id="ARBA00022989"/>
    </source>
</evidence>
<feature type="transmembrane region" description="Helical" evidence="11">
    <location>
        <begin position="159"/>
        <end position="181"/>
    </location>
</feature>
<evidence type="ECO:0000256" key="11">
    <source>
        <dbReference type="RuleBase" id="RU362115"/>
    </source>
</evidence>
<keyword evidence="14" id="KW-1185">Reference proteome</keyword>
<gene>
    <name evidence="13" type="ORF">TRFO_13448</name>
</gene>
<keyword evidence="5 11" id="KW-0645">Protease</keyword>
<proteinExistence type="inferred from homology"/>
<dbReference type="OrthoDB" id="418595at2759"/>
<keyword evidence="8 11" id="KW-0720">Serine protease</keyword>
<keyword evidence="9 11" id="KW-1133">Transmembrane helix</keyword>
<reference evidence="13" key="1">
    <citation type="submission" date="2016-10" db="EMBL/GenBank/DDBJ databases">
        <authorList>
            <person name="Benchimol M."/>
            <person name="Almeida L.G."/>
            <person name="Vasconcelos A.T."/>
            <person name="Perreira-Neves A."/>
            <person name="Rosa I.A."/>
            <person name="Tasca T."/>
            <person name="Bogo M.R."/>
            <person name="de Souza W."/>
        </authorList>
    </citation>
    <scope>NUCLEOTIDE SEQUENCE [LARGE SCALE GENOMIC DNA]</scope>
    <source>
        <strain evidence="13">K</strain>
    </source>
</reference>
<dbReference type="RefSeq" id="XP_068369258.1">
    <property type="nucleotide sequence ID" value="XM_068497253.1"/>
</dbReference>
<comment type="caution">
    <text evidence="13">The sequence shown here is derived from an EMBL/GenBank/DDBJ whole genome shotgun (WGS) entry which is preliminary data.</text>
</comment>
<evidence type="ECO:0000256" key="4">
    <source>
        <dbReference type="ARBA" id="ARBA00013039"/>
    </source>
</evidence>
<dbReference type="Proteomes" id="UP000179807">
    <property type="component" value="Unassembled WGS sequence"/>
</dbReference>
<evidence type="ECO:0000256" key="1">
    <source>
        <dbReference type="ARBA" id="ARBA00000156"/>
    </source>
</evidence>
<feature type="transmembrane region" description="Helical" evidence="11">
    <location>
        <begin position="70"/>
        <end position="91"/>
    </location>
</feature>
<sequence length="295" mass="33018">MQSNQIEQGPDVRERDLFYFPPELNIQFWDTNLKEPNAFTVGRICARFYAPCFEAGECCSPYRQQNALRMLMTFSFYFMLVQLAFYITLVVKSTDVTWLVVPNDDVLMGYGALTKYSIKDHNQYYRFLSFLIMNSSLFQILVNLFSTFLFCLPLEKSWGFLRFTAIALVGGIIGGFANAIHCPEPCTGASCITFSVSGAFIFLLAVKFSSIGDLAKAEYAFCLMMVPFNFIATSFLPKVDWLAHLMSFFGGLAMAGVIFSNQIISGCASKTVLVISIVILALLVAIPVTLIYVKP</sequence>
<dbReference type="Gene3D" id="1.20.1540.10">
    <property type="entry name" value="Rhomboid-like"/>
    <property type="match status" value="1"/>
</dbReference>
<evidence type="ECO:0000256" key="2">
    <source>
        <dbReference type="ARBA" id="ARBA00004141"/>
    </source>
</evidence>
<dbReference type="PANTHER" id="PTHR22936:SF69">
    <property type="entry name" value="RHOMBOID-LIKE PROTEIN"/>
    <property type="match status" value="1"/>
</dbReference>
<evidence type="ECO:0000256" key="10">
    <source>
        <dbReference type="ARBA" id="ARBA00023136"/>
    </source>
</evidence>
<comment type="catalytic activity">
    <reaction evidence="1 11">
        <text>Cleaves type-1 transmembrane domains using a catalytic dyad composed of serine and histidine that are contributed by different transmembrane domains.</text>
        <dbReference type="EC" id="3.4.21.105"/>
    </reaction>
</comment>
<dbReference type="EC" id="3.4.21.105" evidence="4"/>
<dbReference type="Pfam" id="PF01694">
    <property type="entry name" value="Rhomboid"/>
    <property type="match status" value="1"/>
</dbReference>
<feature type="transmembrane region" description="Helical" evidence="11">
    <location>
        <begin position="127"/>
        <end position="152"/>
    </location>
</feature>
<keyword evidence="10 11" id="KW-0472">Membrane</keyword>
<feature type="transmembrane region" description="Helical" evidence="11">
    <location>
        <begin position="187"/>
        <end position="206"/>
    </location>
</feature>
<evidence type="ECO:0000256" key="5">
    <source>
        <dbReference type="ARBA" id="ARBA00022670"/>
    </source>
</evidence>
<evidence type="ECO:0000313" key="14">
    <source>
        <dbReference type="Proteomes" id="UP000179807"/>
    </source>
</evidence>